<protein>
    <recommendedName>
        <fullName evidence="2">CN hydrolase domain-containing protein</fullName>
    </recommendedName>
</protein>
<feature type="domain" description="CN hydrolase" evidence="2">
    <location>
        <begin position="4"/>
        <end position="259"/>
    </location>
</feature>
<gene>
    <name evidence="3" type="ORF">NG54_06505</name>
</gene>
<keyword evidence="1" id="KW-0378">Hydrolase</keyword>
<dbReference type="PANTHER" id="PTHR43674:SF16">
    <property type="entry name" value="CARBON-NITROGEN FAMILY, PUTATIVE (AFU_ORTHOLOGUE AFUA_5G02350)-RELATED"/>
    <property type="match status" value="1"/>
</dbReference>
<dbReference type="PANTHER" id="PTHR43674">
    <property type="entry name" value="NITRILASE C965.09-RELATED"/>
    <property type="match status" value="1"/>
</dbReference>
<dbReference type="STRING" id="363870.NG54_06505"/>
<dbReference type="Pfam" id="PF00795">
    <property type="entry name" value="CN_hydrolase"/>
    <property type="match status" value="1"/>
</dbReference>
<dbReference type="InterPro" id="IPR050345">
    <property type="entry name" value="Aliph_Amidase/BUP"/>
</dbReference>
<dbReference type="CDD" id="cd07197">
    <property type="entry name" value="nitrilase"/>
    <property type="match status" value="1"/>
</dbReference>
<dbReference type="AlphaFoldDB" id="A0A0A6VE92"/>
<reference evidence="3 4" key="1">
    <citation type="submission" date="2014-10" db="EMBL/GenBank/DDBJ databases">
        <title>Draft genome of phytase producing Bacillus ginsengihumi strain M2.11.</title>
        <authorList>
            <person name="Toymentseva A."/>
            <person name="Boulygina E.A."/>
            <person name="Kazakov S.V."/>
            <person name="Kayumov I."/>
            <person name="Suleimanova A.D."/>
            <person name="Mardanova A.M."/>
            <person name="Maria S.N."/>
            <person name="Sergey M.Y."/>
            <person name="Sharipova M.R."/>
        </authorList>
    </citation>
    <scope>NUCLEOTIDE SEQUENCE [LARGE SCALE GENOMIC DNA]</scope>
    <source>
        <strain evidence="3 4">M2.11</strain>
    </source>
</reference>
<dbReference type="PROSITE" id="PS50263">
    <property type="entry name" value="CN_HYDROLASE"/>
    <property type="match status" value="1"/>
</dbReference>
<dbReference type="RefSeq" id="WP_035353943.1">
    <property type="nucleotide sequence ID" value="NZ_JAMAUG010000011.1"/>
</dbReference>
<comment type="caution">
    <text evidence="3">The sequence shown here is derived from an EMBL/GenBank/DDBJ whole genome shotgun (WGS) entry which is preliminary data.</text>
</comment>
<dbReference type="InterPro" id="IPR036526">
    <property type="entry name" value="C-N_Hydrolase_sf"/>
</dbReference>
<dbReference type="GO" id="GO:0016811">
    <property type="term" value="F:hydrolase activity, acting on carbon-nitrogen (but not peptide) bonds, in linear amides"/>
    <property type="evidence" value="ECO:0007669"/>
    <property type="project" value="TreeGrafter"/>
</dbReference>
<dbReference type="InterPro" id="IPR003010">
    <property type="entry name" value="C-N_Hydrolase"/>
</dbReference>
<evidence type="ECO:0000313" key="3">
    <source>
        <dbReference type="EMBL" id="KHD85896.1"/>
    </source>
</evidence>
<dbReference type="OrthoDB" id="9811121at2"/>
<evidence type="ECO:0000256" key="1">
    <source>
        <dbReference type="ARBA" id="ARBA00022801"/>
    </source>
</evidence>
<proteinExistence type="predicted"/>
<dbReference type="EMBL" id="JRUN01000014">
    <property type="protein sequence ID" value="KHD85896.1"/>
    <property type="molecule type" value="Genomic_DNA"/>
</dbReference>
<evidence type="ECO:0000259" key="2">
    <source>
        <dbReference type="PROSITE" id="PS50263"/>
    </source>
</evidence>
<dbReference type="Proteomes" id="UP000030588">
    <property type="component" value="Unassembled WGS sequence"/>
</dbReference>
<dbReference type="Gene3D" id="3.60.110.10">
    <property type="entry name" value="Carbon-nitrogen hydrolase"/>
    <property type="match status" value="1"/>
</dbReference>
<accession>A0A0A6VE92</accession>
<dbReference type="SUPFAM" id="SSF56317">
    <property type="entry name" value="Carbon-nitrogen hydrolase"/>
    <property type="match status" value="1"/>
</dbReference>
<name>A0A0A6VE92_9BACI</name>
<organism evidence="3 4">
    <name type="scientific">Heyndrickxia ginsengihumi</name>
    <dbReference type="NCBI Taxonomy" id="363870"/>
    <lineage>
        <taxon>Bacteria</taxon>
        <taxon>Bacillati</taxon>
        <taxon>Bacillota</taxon>
        <taxon>Bacilli</taxon>
        <taxon>Bacillales</taxon>
        <taxon>Bacillaceae</taxon>
        <taxon>Heyndrickxia</taxon>
    </lineage>
</organism>
<sequence>MADIKVATVSMQVEFDKQANLNKYLTFIEQAALQHVDLIVFPEQSLQGYLKNLFSLDMKNVQHQHDQAETVENGTSVRTLIEAASRYNMHIIFGMTERDDERPDILYNSAVLLGPSGHIGTYRKVHQPGDEVHVYYPGDSFPVFETSLGKIGLLICYDKMFPESTRELALKGAEILVMPTAWPLSEVGADPTLDPMGQYYDLLDSVRAFENQCWFISSDMCGIHGDHDFYGHSRIVSPIGETLAECGYEEGMTIAEIDVKKGIVSARSCDLLGLNLLKDRRPEKYAVIQEGAIRKRTKKPVPQTIQLEHQV</sequence>
<evidence type="ECO:0000313" key="4">
    <source>
        <dbReference type="Proteomes" id="UP000030588"/>
    </source>
</evidence>